<dbReference type="RefSeq" id="WP_136496909.1">
    <property type="nucleotide sequence ID" value="NZ_CP046052.1"/>
</dbReference>
<evidence type="ECO:0000313" key="13">
    <source>
        <dbReference type="Proteomes" id="UP000309061"/>
    </source>
</evidence>
<name>A0A6B8KMP5_9HYPH</name>
<accession>A0A6B8KMP5</accession>
<protein>
    <recommendedName>
        <fullName evidence="3 9">Threonine synthase</fullName>
        <ecNumber evidence="9">4.2.3.1</ecNumber>
    </recommendedName>
</protein>
<evidence type="ECO:0000256" key="9">
    <source>
        <dbReference type="NCBIfam" id="TIGR00260"/>
    </source>
</evidence>
<comment type="pathway">
    <text evidence="7">Amino-acid biosynthesis.</text>
</comment>
<dbReference type="PANTHER" id="PTHR42690">
    <property type="entry name" value="THREONINE SYNTHASE FAMILY MEMBER"/>
    <property type="match status" value="1"/>
</dbReference>
<dbReference type="Gene3D" id="3.40.50.1100">
    <property type="match status" value="2"/>
</dbReference>
<sequence length="472" mass="50196">MQYISTRGDAPELAFDDVLLAGLAADGGLYVPKTYPALDRDAIAALAGIPYADAAARLIAPFAAGTFPGNVLAQATRSAYSGFSHASVAPLVQIADNLFVLELFQGPTLAFKDLAMQLLARLMNHALEQRGRGATIVGATSGDTGAAAIEAFRGQDRVDVFILYPDGRVSDVQRRQMTTVADSNIHAIALKGTFDDAQSILKSLFRDKEFRTGVGLAGVNSINWARVVAQTVYYFTGAVSLGAPLRKLSFAVPTGNFGDVLAGYVAKRMGLPISRLIVATNANDILARALATGRYEPRGVTPTQSPSMDIQLSSNFERLLFDAMGRDPAALRAAFAGLDQSGGFDIPESALRAIREEFDARSVSEEETTAEIARTWRESGYVLDPHTATGVRAARESLAKDPSTPVIALATAHPAKFPAAIEKAIGRAAPLPAKMERILTAAERYTLLDNDEARIRSFIAENARAKPVGAGA</sequence>
<dbReference type="UniPathway" id="UPA00050">
    <property type="reaction ID" value="UER00065"/>
</dbReference>
<dbReference type="PANTHER" id="PTHR42690:SF1">
    <property type="entry name" value="THREONINE SYNTHASE-LIKE 2"/>
    <property type="match status" value="1"/>
</dbReference>
<evidence type="ECO:0000259" key="11">
    <source>
        <dbReference type="Pfam" id="PF14821"/>
    </source>
</evidence>
<dbReference type="GO" id="GO:0009088">
    <property type="term" value="P:threonine biosynthetic process"/>
    <property type="evidence" value="ECO:0007669"/>
    <property type="project" value="UniProtKB-UniRule"/>
</dbReference>
<keyword evidence="6 12" id="KW-0456">Lyase</keyword>
<feature type="modified residue" description="N6-(pyridoxal phosphate)lysine" evidence="10">
    <location>
        <position position="112"/>
    </location>
</feature>
<evidence type="ECO:0000256" key="8">
    <source>
        <dbReference type="ARBA" id="ARBA00049144"/>
    </source>
</evidence>
<evidence type="ECO:0000256" key="6">
    <source>
        <dbReference type="ARBA" id="ARBA00023239"/>
    </source>
</evidence>
<dbReference type="GO" id="GO:0004795">
    <property type="term" value="F:threonine synthase activity"/>
    <property type="evidence" value="ECO:0007669"/>
    <property type="project" value="UniProtKB-UniRule"/>
</dbReference>
<reference evidence="12 13" key="1">
    <citation type="submission" date="2019-11" db="EMBL/GenBank/DDBJ databases">
        <title>The genome sequence of Methylocystis heyeri.</title>
        <authorList>
            <person name="Oshkin I.Y."/>
            <person name="Miroshnikov K."/>
            <person name="Dedysh S.N."/>
        </authorList>
    </citation>
    <scope>NUCLEOTIDE SEQUENCE [LARGE SCALE GENOMIC DNA]</scope>
    <source>
        <strain evidence="12 13">H2</strain>
    </source>
</reference>
<comment type="similarity">
    <text evidence="2">Belongs to the threonine synthase family.</text>
</comment>
<dbReference type="EMBL" id="CP046052">
    <property type="protein sequence ID" value="QGM48178.1"/>
    <property type="molecule type" value="Genomic_DNA"/>
</dbReference>
<dbReference type="Proteomes" id="UP000309061">
    <property type="component" value="Chromosome"/>
</dbReference>
<dbReference type="Gene3D" id="3.90.1380.10">
    <property type="entry name" value="Threonine synthase, N-terminal domain"/>
    <property type="match status" value="1"/>
</dbReference>
<dbReference type="InterPro" id="IPR000634">
    <property type="entry name" value="Ser/Thr_deHydtase_PyrdxlP-BS"/>
</dbReference>
<dbReference type="OrthoDB" id="9763107at2"/>
<comment type="catalytic activity">
    <reaction evidence="8">
        <text>O-phospho-L-homoserine + H2O = L-threonine + phosphate</text>
        <dbReference type="Rhea" id="RHEA:10840"/>
        <dbReference type="ChEBI" id="CHEBI:15377"/>
        <dbReference type="ChEBI" id="CHEBI:43474"/>
        <dbReference type="ChEBI" id="CHEBI:57590"/>
        <dbReference type="ChEBI" id="CHEBI:57926"/>
        <dbReference type="EC" id="4.2.3.1"/>
    </reaction>
</comment>
<dbReference type="CDD" id="cd01560">
    <property type="entry name" value="Thr-synth_2"/>
    <property type="match status" value="1"/>
</dbReference>
<dbReference type="InterPro" id="IPR029144">
    <property type="entry name" value="Thr_synth_N"/>
</dbReference>
<evidence type="ECO:0000256" key="4">
    <source>
        <dbReference type="ARBA" id="ARBA00022605"/>
    </source>
</evidence>
<dbReference type="InterPro" id="IPR004450">
    <property type="entry name" value="Thr_synthase-like"/>
</dbReference>
<proteinExistence type="inferred from homology"/>
<evidence type="ECO:0000256" key="3">
    <source>
        <dbReference type="ARBA" id="ARBA00018679"/>
    </source>
</evidence>
<keyword evidence="13" id="KW-1185">Reference proteome</keyword>
<dbReference type="EC" id="4.2.3.1" evidence="9"/>
<keyword evidence="5 10" id="KW-0663">Pyridoxal phosphate</keyword>
<comment type="cofactor">
    <cofactor evidence="1 10">
        <name>pyridoxal 5'-phosphate</name>
        <dbReference type="ChEBI" id="CHEBI:597326"/>
    </cofactor>
</comment>
<dbReference type="KEGG" id="mhey:H2LOC_019680"/>
<evidence type="ECO:0000256" key="1">
    <source>
        <dbReference type="ARBA" id="ARBA00001933"/>
    </source>
</evidence>
<dbReference type="InterPro" id="IPR036052">
    <property type="entry name" value="TrpB-like_PALP_sf"/>
</dbReference>
<feature type="domain" description="Threonine synthase N-terminal" evidence="11">
    <location>
        <begin position="2"/>
        <end position="80"/>
    </location>
</feature>
<dbReference type="InterPro" id="IPR051166">
    <property type="entry name" value="Threonine_Synthase"/>
</dbReference>
<dbReference type="GO" id="GO:0030170">
    <property type="term" value="F:pyridoxal phosphate binding"/>
    <property type="evidence" value="ECO:0007669"/>
    <property type="project" value="InterPro"/>
</dbReference>
<dbReference type="SUPFAM" id="SSF53686">
    <property type="entry name" value="Tryptophan synthase beta subunit-like PLP-dependent enzymes"/>
    <property type="match status" value="1"/>
</dbReference>
<dbReference type="PROSITE" id="PS00165">
    <property type="entry name" value="DEHYDRATASE_SER_THR"/>
    <property type="match status" value="1"/>
</dbReference>
<dbReference type="Pfam" id="PF14821">
    <property type="entry name" value="Thr_synth_N"/>
    <property type="match status" value="1"/>
</dbReference>
<evidence type="ECO:0000256" key="10">
    <source>
        <dbReference type="PIRSR" id="PIRSR604450-51"/>
    </source>
</evidence>
<evidence type="ECO:0000256" key="2">
    <source>
        <dbReference type="ARBA" id="ARBA00005517"/>
    </source>
</evidence>
<dbReference type="AlphaFoldDB" id="A0A6B8KMP5"/>
<organism evidence="12 13">
    <name type="scientific">Methylocystis heyeri</name>
    <dbReference type="NCBI Taxonomy" id="391905"/>
    <lineage>
        <taxon>Bacteria</taxon>
        <taxon>Pseudomonadati</taxon>
        <taxon>Pseudomonadota</taxon>
        <taxon>Alphaproteobacteria</taxon>
        <taxon>Hyphomicrobiales</taxon>
        <taxon>Methylocystaceae</taxon>
        <taxon>Methylocystis</taxon>
    </lineage>
</organism>
<dbReference type="Pfam" id="PF24857">
    <property type="entry name" value="THR4_C"/>
    <property type="match status" value="1"/>
</dbReference>
<gene>
    <name evidence="12" type="ORF">H2LOC_019680</name>
</gene>
<evidence type="ECO:0000313" key="12">
    <source>
        <dbReference type="EMBL" id="QGM48178.1"/>
    </source>
</evidence>
<keyword evidence="4" id="KW-0028">Amino-acid biosynthesis</keyword>
<evidence type="ECO:0000256" key="7">
    <source>
        <dbReference type="ARBA" id="ARBA00029440"/>
    </source>
</evidence>
<dbReference type="InterPro" id="IPR037158">
    <property type="entry name" value="Thr_synth_N_sf"/>
</dbReference>
<dbReference type="NCBIfam" id="TIGR00260">
    <property type="entry name" value="thrC"/>
    <property type="match status" value="1"/>
</dbReference>
<evidence type="ECO:0000256" key="5">
    <source>
        <dbReference type="ARBA" id="ARBA00022898"/>
    </source>
</evidence>